<feature type="domain" description="N-acetylmuramoyl-L-alanine amidase" evidence="1">
    <location>
        <begin position="24"/>
        <end position="148"/>
    </location>
</feature>
<dbReference type="SUPFAM" id="SSF55846">
    <property type="entry name" value="N-acetylmuramoyl-L-alanine amidase-like"/>
    <property type="match status" value="1"/>
</dbReference>
<organism evidence="2 3">
    <name type="scientific">Psychracetigena formicireducens</name>
    <dbReference type="NCBI Taxonomy" id="2986056"/>
    <lineage>
        <taxon>Bacteria</taxon>
        <taxon>Bacillati</taxon>
        <taxon>Candidatus Lithacetigenota</taxon>
        <taxon>Candidatus Psychracetigena</taxon>
    </lineage>
</organism>
<dbReference type="GO" id="GO:0008745">
    <property type="term" value="F:N-acetylmuramoyl-L-alanine amidase activity"/>
    <property type="evidence" value="ECO:0007669"/>
    <property type="project" value="InterPro"/>
</dbReference>
<comment type="caution">
    <text evidence="2">The sequence shown here is derived from an EMBL/GenBank/DDBJ whole genome shotgun (WGS) entry which is preliminary data.</text>
</comment>
<dbReference type="GO" id="GO:0009253">
    <property type="term" value="P:peptidoglycan catabolic process"/>
    <property type="evidence" value="ECO:0007669"/>
    <property type="project" value="InterPro"/>
</dbReference>
<gene>
    <name evidence="2" type="ORF">DDT42_00678</name>
</gene>
<protein>
    <recommendedName>
        <fullName evidence="1">N-acetylmuramoyl-L-alanine amidase domain-containing protein</fullName>
    </recommendedName>
</protein>
<dbReference type="Proteomes" id="UP000811545">
    <property type="component" value="Unassembled WGS sequence"/>
</dbReference>
<evidence type="ECO:0000259" key="1">
    <source>
        <dbReference type="Pfam" id="PF01510"/>
    </source>
</evidence>
<dbReference type="AlphaFoldDB" id="A0A9E2BG10"/>
<dbReference type="CDD" id="cd06583">
    <property type="entry name" value="PGRP"/>
    <property type="match status" value="1"/>
</dbReference>
<accession>A0A9E2BG10</accession>
<dbReference type="InterPro" id="IPR036505">
    <property type="entry name" value="Amidase/PGRP_sf"/>
</dbReference>
<dbReference type="EMBL" id="QLTW01000025">
    <property type="protein sequence ID" value="MBT9144827.1"/>
    <property type="molecule type" value="Genomic_DNA"/>
</dbReference>
<evidence type="ECO:0000313" key="3">
    <source>
        <dbReference type="Proteomes" id="UP000811545"/>
    </source>
</evidence>
<dbReference type="Pfam" id="PF01510">
    <property type="entry name" value="Amidase_2"/>
    <property type="match status" value="1"/>
</dbReference>
<dbReference type="InterPro" id="IPR002502">
    <property type="entry name" value="Amidase_domain"/>
</dbReference>
<proteinExistence type="predicted"/>
<evidence type="ECO:0000313" key="2">
    <source>
        <dbReference type="EMBL" id="MBT9144827.1"/>
    </source>
</evidence>
<name>A0A9E2BG10_PSYF1</name>
<reference evidence="2 3" key="1">
    <citation type="journal article" date="2021" name="bioRxiv">
        <title>Unique metabolic strategies in Hadean analogues reveal hints for primordial physiology.</title>
        <authorList>
            <person name="Nobu M.K."/>
            <person name="Nakai R."/>
            <person name="Tamazawa S."/>
            <person name="Mori H."/>
            <person name="Toyoda A."/>
            <person name="Ijiri A."/>
            <person name="Suzuki S."/>
            <person name="Kurokawa K."/>
            <person name="Kamagata Y."/>
            <person name="Tamaki H."/>
        </authorList>
    </citation>
    <scope>NUCLEOTIDE SEQUENCE [LARGE SCALE GENOMIC DNA]</scope>
    <source>
        <strain evidence="2">BS525</strain>
    </source>
</reference>
<dbReference type="Gene3D" id="3.40.80.10">
    <property type="entry name" value="Peptidoglycan recognition protein-like"/>
    <property type="match status" value="1"/>
</dbReference>
<sequence length="162" mass="18958">MEIINQCLSKIEFAEYIEGKMIDREIDKIILHHTWDTNDRWQKGEVSCDYYKNMYEEKGWKSGPHLFVAPEGIWLFTDINIQGTHANQGNKGSIGIEMIGRYDESLPSGKIWENTKAVLITLFKKFHLKLTDIHFHREYNPTKSCPGKAVTKKWVRSEIKQI</sequence>